<dbReference type="GO" id="GO:0005525">
    <property type="term" value="F:GTP binding"/>
    <property type="evidence" value="ECO:0007669"/>
    <property type="project" value="InterPro"/>
</dbReference>
<reference evidence="3" key="2">
    <citation type="journal article" date="2015" name="Fish Shellfish Immunol.">
        <title>Early steps in the European eel (Anguilla anguilla)-Vibrio vulnificus interaction in the gills: Role of the RtxA13 toxin.</title>
        <authorList>
            <person name="Callol A."/>
            <person name="Pajuelo D."/>
            <person name="Ebbesson L."/>
            <person name="Teles M."/>
            <person name="MacKenzie S."/>
            <person name="Amaro C."/>
        </authorList>
    </citation>
    <scope>NUCLEOTIDE SEQUENCE</scope>
</reference>
<dbReference type="InterPro" id="IPR036543">
    <property type="entry name" value="Guanylate-bd_C_sf"/>
</dbReference>
<dbReference type="GO" id="GO:0003924">
    <property type="term" value="F:GTPase activity"/>
    <property type="evidence" value="ECO:0007669"/>
    <property type="project" value="InterPro"/>
</dbReference>
<feature type="region of interest" description="Disordered" evidence="1">
    <location>
        <begin position="1"/>
        <end position="30"/>
    </location>
</feature>
<organism evidence="3">
    <name type="scientific">Anguilla anguilla</name>
    <name type="common">European freshwater eel</name>
    <name type="synonym">Muraena anguilla</name>
    <dbReference type="NCBI Taxonomy" id="7936"/>
    <lineage>
        <taxon>Eukaryota</taxon>
        <taxon>Metazoa</taxon>
        <taxon>Chordata</taxon>
        <taxon>Craniata</taxon>
        <taxon>Vertebrata</taxon>
        <taxon>Euteleostomi</taxon>
        <taxon>Actinopterygii</taxon>
        <taxon>Neopterygii</taxon>
        <taxon>Teleostei</taxon>
        <taxon>Anguilliformes</taxon>
        <taxon>Anguillidae</taxon>
        <taxon>Anguilla</taxon>
    </lineage>
</organism>
<dbReference type="Gene3D" id="1.20.1000.10">
    <property type="entry name" value="Guanylate-binding protein, C-terminal domain"/>
    <property type="match status" value="1"/>
</dbReference>
<sequence>MEAMERETRASEEQRKITERQLIDQERTLKENMKQLEEKLEEDKKNSAKELDTVLNSKLQEQEELFKQGFEEKAQLMKDEIDSLKREKAENESRSYFPDILSAMGQAAAIFLPGIIPKVAGIGVSALSSLFKK</sequence>
<proteinExistence type="predicted"/>
<protein>
    <recommendedName>
        <fullName evidence="2">Guanylate-binding protein/Atlastin C-terminal domain-containing protein</fullName>
    </recommendedName>
</protein>
<feature type="domain" description="Guanylate-binding protein/Atlastin C-terminal" evidence="2">
    <location>
        <begin position="2"/>
        <end position="85"/>
    </location>
</feature>
<dbReference type="AlphaFoldDB" id="A0A0E9XSB7"/>
<accession>A0A0E9XSB7</accession>
<evidence type="ECO:0000313" key="3">
    <source>
        <dbReference type="EMBL" id="JAI05653.1"/>
    </source>
</evidence>
<name>A0A0E9XSB7_ANGAN</name>
<evidence type="ECO:0000259" key="2">
    <source>
        <dbReference type="Pfam" id="PF02841"/>
    </source>
</evidence>
<evidence type="ECO:0000256" key="1">
    <source>
        <dbReference type="SAM" id="MobiDB-lite"/>
    </source>
</evidence>
<dbReference type="Pfam" id="PF02841">
    <property type="entry name" value="GBP_C"/>
    <property type="match status" value="1"/>
</dbReference>
<dbReference type="EMBL" id="GBXM01002925">
    <property type="protein sequence ID" value="JAI05653.1"/>
    <property type="molecule type" value="Transcribed_RNA"/>
</dbReference>
<dbReference type="InterPro" id="IPR003191">
    <property type="entry name" value="Guanylate-bd/ATL_C"/>
</dbReference>
<dbReference type="SUPFAM" id="SSF48340">
    <property type="entry name" value="Interferon-induced guanylate-binding protein 1 (GBP1), C-terminal domain"/>
    <property type="match status" value="1"/>
</dbReference>
<reference evidence="3" key="1">
    <citation type="submission" date="2014-11" db="EMBL/GenBank/DDBJ databases">
        <authorList>
            <person name="Amaro Gonzalez C."/>
        </authorList>
    </citation>
    <scope>NUCLEOTIDE SEQUENCE</scope>
</reference>